<dbReference type="SMART" id="SM00737">
    <property type="entry name" value="ML"/>
    <property type="match status" value="1"/>
</dbReference>
<feature type="signal peptide" evidence="7">
    <location>
        <begin position="1"/>
        <end position="20"/>
    </location>
</feature>
<dbReference type="InterPro" id="IPR003172">
    <property type="entry name" value="ML_dom"/>
</dbReference>
<keyword evidence="10" id="KW-1185">Reference proteome</keyword>
<dbReference type="SUPFAM" id="SSF81296">
    <property type="entry name" value="E set domains"/>
    <property type="match status" value="1"/>
</dbReference>
<dbReference type="GO" id="GO:0032934">
    <property type="term" value="F:sterol binding"/>
    <property type="evidence" value="ECO:0007669"/>
    <property type="project" value="InterPro"/>
</dbReference>
<evidence type="ECO:0000256" key="6">
    <source>
        <dbReference type="ARBA" id="ARBA00023055"/>
    </source>
</evidence>
<proteinExistence type="inferred from homology"/>
<sequence length="141" mass="14958">MRNLIYLSILVVLLINTVSSEIQGFSWSNCQGNLIFETTNVQISPNPPQSGRDIQFTVSGKVKSTITGGTSSIVIKLGGSTAYSDSKSVCSVNSCPISVGPTTLVYKVSPPSIYPGHYTGQFISKGTDGSQIACVNFVMDI</sequence>
<evidence type="ECO:0000256" key="1">
    <source>
        <dbReference type="ARBA" id="ARBA00002053"/>
    </source>
</evidence>
<dbReference type="InterPro" id="IPR014756">
    <property type="entry name" value="Ig_E-set"/>
</dbReference>
<dbReference type="AlphaFoldDB" id="A0A151ZCE1"/>
<dbReference type="InterPro" id="IPR039670">
    <property type="entry name" value="NPC2-like"/>
</dbReference>
<comment type="caution">
    <text evidence="9">The sequence shown here is derived from an EMBL/GenBank/DDBJ whole genome shotgun (WGS) entry which is preliminary data.</text>
</comment>
<dbReference type="PANTHER" id="PTHR11306:SF60">
    <property type="entry name" value="COUNTIN-3-RELATED"/>
    <property type="match status" value="1"/>
</dbReference>
<evidence type="ECO:0000256" key="2">
    <source>
        <dbReference type="ARBA" id="ARBA00006370"/>
    </source>
</evidence>
<feature type="domain" description="MD-2-related lipid-recognition" evidence="8">
    <location>
        <begin position="27"/>
        <end position="139"/>
    </location>
</feature>
<dbReference type="Gene3D" id="2.70.220.10">
    <property type="entry name" value="Ganglioside GM2 activator"/>
    <property type="match status" value="1"/>
</dbReference>
<evidence type="ECO:0000256" key="5">
    <source>
        <dbReference type="ARBA" id="ARBA00022729"/>
    </source>
</evidence>
<evidence type="ECO:0000256" key="3">
    <source>
        <dbReference type="ARBA" id="ARBA00011245"/>
    </source>
</evidence>
<evidence type="ECO:0000256" key="7">
    <source>
        <dbReference type="SAM" id="SignalP"/>
    </source>
</evidence>
<dbReference type="InParanoid" id="A0A151ZCE1"/>
<keyword evidence="6" id="KW-0445">Lipid transport</keyword>
<dbReference type="PANTHER" id="PTHR11306">
    <property type="entry name" value="NIEMANN PICK TYPE C2 PROTEIN NPC2-RELATED"/>
    <property type="match status" value="1"/>
</dbReference>
<comment type="subunit">
    <text evidence="3">Monomer.</text>
</comment>
<dbReference type="Pfam" id="PF02221">
    <property type="entry name" value="E1_DerP2_DerF2"/>
    <property type="match status" value="1"/>
</dbReference>
<dbReference type="EMBL" id="LODT01000034">
    <property type="protein sequence ID" value="KYQ91608.1"/>
    <property type="molecule type" value="Genomic_DNA"/>
</dbReference>
<dbReference type="Proteomes" id="UP000076078">
    <property type="component" value="Unassembled WGS sequence"/>
</dbReference>
<organism evidence="9 10">
    <name type="scientific">Tieghemostelium lacteum</name>
    <name type="common">Slime mold</name>
    <name type="synonym">Dictyostelium lacteum</name>
    <dbReference type="NCBI Taxonomy" id="361077"/>
    <lineage>
        <taxon>Eukaryota</taxon>
        <taxon>Amoebozoa</taxon>
        <taxon>Evosea</taxon>
        <taxon>Eumycetozoa</taxon>
        <taxon>Dictyostelia</taxon>
        <taxon>Dictyosteliales</taxon>
        <taxon>Raperosteliaceae</taxon>
        <taxon>Tieghemostelium</taxon>
    </lineage>
</organism>
<evidence type="ECO:0000259" key="8">
    <source>
        <dbReference type="SMART" id="SM00737"/>
    </source>
</evidence>
<keyword evidence="5 7" id="KW-0732">Signal</keyword>
<feature type="chain" id="PRO_5007593114" description="MD-2-related lipid-recognition domain-containing protein" evidence="7">
    <location>
        <begin position="21"/>
        <end position="141"/>
    </location>
</feature>
<accession>A0A151ZCE1</accession>
<protein>
    <recommendedName>
        <fullName evidence="8">MD-2-related lipid-recognition domain-containing protein</fullName>
    </recommendedName>
</protein>
<dbReference type="GO" id="GO:0015918">
    <property type="term" value="P:sterol transport"/>
    <property type="evidence" value="ECO:0007669"/>
    <property type="project" value="InterPro"/>
</dbReference>
<evidence type="ECO:0000313" key="9">
    <source>
        <dbReference type="EMBL" id="KYQ91608.1"/>
    </source>
</evidence>
<dbReference type="InterPro" id="IPR036846">
    <property type="entry name" value="GM2-AP_sf"/>
</dbReference>
<evidence type="ECO:0000256" key="4">
    <source>
        <dbReference type="ARBA" id="ARBA00022448"/>
    </source>
</evidence>
<comment type="similarity">
    <text evidence="2">Belongs to the NPC2 family.</text>
</comment>
<dbReference type="OMA" id="ENDQIFC"/>
<dbReference type="OrthoDB" id="6409159at2759"/>
<gene>
    <name evidence="9" type="ORF">DLAC_07377</name>
</gene>
<evidence type="ECO:0000313" key="10">
    <source>
        <dbReference type="Proteomes" id="UP000076078"/>
    </source>
</evidence>
<comment type="function">
    <text evidence="1">Catalyzes the intermembrane transfer of phosphatidylglycerol and phosphatidylinositol.</text>
</comment>
<name>A0A151ZCE1_TIELA</name>
<reference evidence="9 10" key="1">
    <citation type="submission" date="2015-12" db="EMBL/GenBank/DDBJ databases">
        <title>Dictyostelia acquired genes for synthesis and detection of signals that induce cell-type specialization by lateral gene transfer from prokaryotes.</title>
        <authorList>
            <person name="Gloeckner G."/>
            <person name="Schaap P."/>
        </authorList>
    </citation>
    <scope>NUCLEOTIDE SEQUENCE [LARGE SCALE GENOMIC DNA]</scope>
    <source>
        <strain evidence="9 10">TK</strain>
    </source>
</reference>
<keyword evidence="4" id="KW-0813">Transport</keyword>